<comment type="catalytic activity">
    <reaction evidence="6">
        <text>D-lyxose = D-xylulose</text>
        <dbReference type="Rhea" id="RHEA:14201"/>
        <dbReference type="ChEBI" id="CHEBI:16789"/>
        <dbReference type="ChEBI" id="CHEBI:17140"/>
        <dbReference type="EC" id="5.3.1.15"/>
    </reaction>
</comment>
<accession>A0A6J4M8M1</accession>
<dbReference type="InterPro" id="IPR011051">
    <property type="entry name" value="RmlC_Cupin_sf"/>
</dbReference>
<evidence type="ECO:0000313" key="9">
    <source>
        <dbReference type="EMBL" id="CAA9352820.1"/>
    </source>
</evidence>
<dbReference type="InterPro" id="IPR010864">
    <property type="entry name" value="D-lyxose_isomer"/>
</dbReference>
<evidence type="ECO:0000256" key="3">
    <source>
        <dbReference type="ARBA" id="ARBA00023211"/>
    </source>
</evidence>
<dbReference type="GO" id="GO:0046872">
    <property type="term" value="F:metal ion binding"/>
    <property type="evidence" value="ECO:0007669"/>
    <property type="project" value="UniProtKB-KW"/>
</dbReference>
<evidence type="ECO:0000256" key="8">
    <source>
        <dbReference type="ARBA" id="ARBA00044972"/>
    </source>
</evidence>
<dbReference type="SUPFAM" id="SSF51182">
    <property type="entry name" value="RmlC-like cupins"/>
    <property type="match status" value="1"/>
</dbReference>
<reference evidence="9" key="1">
    <citation type="submission" date="2020-02" db="EMBL/GenBank/DDBJ databases">
        <authorList>
            <person name="Meier V. D."/>
        </authorList>
    </citation>
    <scope>NUCLEOTIDE SEQUENCE</scope>
    <source>
        <strain evidence="9">AVDCRST_MAG68</strain>
    </source>
</reference>
<keyword evidence="5" id="KW-0119">Carbohydrate metabolism</keyword>
<evidence type="ECO:0000256" key="7">
    <source>
        <dbReference type="ARBA" id="ARBA00044951"/>
    </source>
</evidence>
<evidence type="ECO:0000256" key="2">
    <source>
        <dbReference type="ARBA" id="ARBA00022723"/>
    </source>
</evidence>
<evidence type="ECO:0000256" key="6">
    <source>
        <dbReference type="ARBA" id="ARBA00044907"/>
    </source>
</evidence>
<dbReference type="InterPro" id="IPR014710">
    <property type="entry name" value="RmlC-like_jellyroll"/>
</dbReference>
<keyword evidence="2" id="KW-0479">Metal-binding</keyword>
<evidence type="ECO:0000256" key="1">
    <source>
        <dbReference type="ARBA" id="ARBA00001936"/>
    </source>
</evidence>
<evidence type="ECO:0000256" key="5">
    <source>
        <dbReference type="ARBA" id="ARBA00023277"/>
    </source>
</evidence>
<protein>
    <recommendedName>
        <fullName evidence="8">D-lyxose ketol-isomerase</fullName>
        <ecNumber evidence="8">5.3.1.15</ecNumber>
    </recommendedName>
</protein>
<dbReference type="EMBL" id="CADCTW010000177">
    <property type="protein sequence ID" value="CAA9352820.1"/>
    <property type="molecule type" value="Genomic_DNA"/>
</dbReference>
<proteinExistence type="inferred from homology"/>
<dbReference type="Pfam" id="PF07385">
    <property type="entry name" value="Lyx_isomer"/>
    <property type="match status" value="1"/>
</dbReference>
<comment type="similarity">
    <text evidence="7">Belongs to the D-lyxose ketol-isomerase family.</text>
</comment>
<name>A0A6J4M8M1_9BACT</name>
<keyword evidence="4" id="KW-0413">Isomerase</keyword>
<evidence type="ECO:0000256" key="4">
    <source>
        <dbReference type="ARBA" id="ARBA00023235"/>
    </source>
</evidence>
<gene>
    <name evidence="9" type="ORF">AVDCRST_MAG68-3782</name>
</gene>
<sequence>MSSINRPLAGPTLSYDLAAEAARLRGDPMYRQSGKLGHALVKNGRFRVILTVLASGQSAETAHADSSMSIQVLEGALQVRAEGGDMELRQGELIFTAPGDAHDIRASQDSVILITVSAQNDDFRPGESRTGSGSNP</sequence>
<dbReference type="EC" id="5.3.1.15" evidence="8"/>
<dbReference type="AlphaFoldDB" id="A0A6J4M8M1"/>
<dbReference type="GO" id="GO:0047828">
    <property type="term" value="F:D-lyxose ketol-isomerase activity"/>
    <property type="evidence" value="ECO:0007669"/>
    <property type="project" value="UniProtKB-EC"/>
</dbReference>
<dbReference type="Gene3D" id="2.60.120.10">
    <property type="entry name" value="Jelly Rolls"/>
    <property type="match status" value="1"/>
</dbReference>
<comment type="cofactor">
    <cofactor evidence="1">
        <name>Mn(2+)</name>
        <dbReference type="ChEBI" id="CHEBI:29035"/>
    </cofactor>
</comment>
<organism evidence="9">
    <name type="scientific">uncultured Gemmatimonadota bacterium</name>
    <dbReference type="NCBI Taxonomy" id="203437"/>
    <lineage>
        <taxon>Bacteria</taxon>
        <taxon>Pseudomonadati</taxon>
        <taxon>Gemmatimonadota</taxon>
        <taxon>environmental samples</taxon>
    </lineage>
</organism>
<keyword evidence="3" id="KW-0464">Manganese</keyword>